<gene>
    <name evidence="1" type="ORF">AMD02_14240</name>
</gene>
<dbReference type="PATRIC" id="fig|136160.3.peg.3310"/>
<proteinExistence type="predicted"/>
<accession>A0A0M0KNB5</accession>
<name>A0A0M0KNB5_ALKHA</name>
<reference evidence="1" key="1">
    <citation type="submission" date="2015-08" db="EMBL/GenBank/DDBJ databases">
        <title>Complete DNA Sequence of Pseudomonas syringae pv. actinidiae, the Causal Agent of Kiwifruit Canker Disease.</title>
        <authorList>
            <person name="Rikkerink E.H.A."/>
            <person name="Fineran P.C."/>
        </authorList>
    </citation>
    <scope>NUCLEOTIDE SEQUENCE</scope>
    <source>
        <strain evidence="1">DSM 13666</strain>
    </source>
</reference>
<organism evidence="1">
    <name type="scientific">Halalkalibacterium halodurans</name>
    <name type="common">Bacillus halodurans</name>
    <dbReference type="NCBI Taxonomy" id="86665"/>
    <lineage>
        <taxon>Bacteria</taxon>
        <taxon>Bacillati</taxon>
        <taxon>Bacillota</taxon>
        <taxon>Bacilli</taxon>
        <taxon>Bacillales</taxon>
        <taxon>Bacillaceae</taxon>
        <taxon>Halalkalibacterium (ex Joshi et al. 2022)</taxon>
    </lineage>
</organism>
<dbReference type="AlphaFoldDB" id="A0A0M0KNB5"/>
<dbReference type="RefSeq" id="WP_053431725.1">
    <property type="nucleotide sequence ID" value="NZ_LILD02000002.1"/>
</dbReference>
<evidence type="ECO:0000313" key="1">
    <source>
        <dbReference type="EMBL" id="KOO39878.1"/>
    </source>
</evidence>
<comment type="caution">
    <text evidence="1">The sequence shown here is derived from an EMBL/GenBank/DDBJ whole genome shotgun (WGS) entry which is preliminary data.</text>
</comment>
<dbReference type="EMBL" id="LILD01000001">
    <property type="protein sequence ID" value="KOO39878.1"/>
    <property type="molecule type" value="Genomic_DNA"/>
</dbReference>
<protein>
    <submittedName>
        <fullName evidence="1">Uncharacterized protein</fullName>
    </submittedName>
</protein>
<sequence>MKVWLIYIDENGKEKVVKEEQERIAIRFCSNVMSGFHPGVVIKNIFLADCAQKTFKELETLVAGPPLSGESLRFKEKVSE</sequence>